<keyword evidence="3" id="KW-1185">Reference proteome</keyword>
<sequence length="71" mass="8184">MVRFAPFFNTLLFTLAATLSVSRILLHTSAAPYLPYINLALSAVIVLLFYRRMKISIERYYQAAARKRRSS</sequence>
<dbReference type="OrthoDB" id="9941649at2"/>
<reference evidence="2 3" key="1">
    <citation type="submission" date="2018-05" db="EMBL/GenBank/DDBJ databases">
        <title>Genomic Encyclopedia of Type Strains, Phase IV (KMG-IV): sequencing the most valuable type-strain genomes for metagenomic binning, comparative biology and taxonomic classification.</title>
        <authorList>
            <person name="Goeker M."/>
        </authorList>
    </citation>
    <scope>NUCLEOTIDE SEQUENCE [LARGE SCALE GENOMIC DNA]</scope>
    <source>
        <strain evidence="2 3">DSM 18773</strain>
    </source>
</reference>
<gene>
    <name evidence="2" type="ORF">C7459_112145</name>
</gene>
<dbReference type="AlphaFoldDB" id="A0A316D6M7"/>
<comment type="caution">
    <text evidence="2">The sequence shown here is derived from an EMBL/GenBank/DDBJ whole genome shotgun (WGS) entry which is preliminary data.</text>
</comment>
<name>A0A316D6M7_9BACL</name>
<accession>A0A316D6M7</accession>
<proteinExistence type="predicted"/>
<protein>
    <submittedName>
        <fullName evidence="2">Uncharacterized protein</fullName>
    </submittedName>
</protein>
<dbReference type="Proteomes" id="UP000245634">
    <property type="component" value="Unassembled WGS sequence"/>
</dbReference>
<evidence type="ECO:0000313" key="2">
    <source>
        <dbReference type="EMBL" id="PWK10323.1"/>
    </source>
</evidence>
<keyword evidence="1" id="KW-0812">Transmembrane</keyword>
<keyword evidence="1" id="KW-0472">Membrane</keyword>
<evidence type="ECO:0000256" key="1">
    <source>
        <dbReference type="SAM" id="Phobius"/>
    </source>
</evidence>
<evidence type="ECO:0000313" key="3">
    <source>
        <dbReference type="Proteomes" id="UP000245634"/>
    </source>
</evidence>
<feature type="transmembrane region" description="Helical" evidence="1">
    <location>
        <begin position="30"/>
        <end position="50"/>
    </location>
</feature>
<dbReference type="EMBL" id="QGGL01000012">
    <property type="protein sequence ID" value="PWK10323.1"/>
    <property type="molecule type" value="Genomic_DNA"/>
</dbReference>
<dbReference type="RefSeq" id="WP_109690052.1">
    <property type="nucleotide sequence ID" value="NZ_QGGL01000012.1"/>
</dbReference>
<keyword evidence="1" id="KW-1133">Transmembrane helix</keyword>
<organism evidence="2 3">
    <name type="scientific">Tumebacillus permanentifrigoris</name>
    <dbReference type="NCBI Taxonomy" id="378543"/>
    <lineage>
        <taxon>Bacteria</taxon>
        <taxon>Bacillati</taxon>
        <taxon>Bacillota</taxon>
        <taxon>Bacilli</taxon>
        <taxon>Bacillales</taxon>
        <taxon>Alicyclobacillaceae</taxon>
        <taxon>Tumebacillus</taxon>
    </lineage>
</organism>